<dbReference type="InterPro" id="IPR027417">
    <property type="entry name" value="P-loop_NTPase"/>
</dbReference>
<dbReference type="Pfam" id="PF00071">
    <property type="entry name" value="Ras"/>
    <property type="match status" value="1"/>
</dbReference>
<gene>
    <name evidence="2" type="ORF">HINF_LOCUS4969</name>
</gene>
<dbReference type="PROSITE" id="PS51420">
    <property type="entry name" value="RHO"/>
    <property type="match status" value="1"/>
</dbReference>
<dbReference type="InterPro" id="IPR005225">
    <property type="entry name" value="Small_GTP-bd"/>
</dbReference>
<keyword evidence="1" id="KW-0547">Nucleotide-binding</keyword>
<dbReference type="SMART" id="SM00175">
    <property type="entry name" value="RAB"/>
    <property type="match status" value="1"/>
</dbReference>
<evidence type="ECO:0000256" key="1">
    <source>
        <dbReference type="ARBA" id="ARBA00022741"/>
    </source>
</evidence>
<dbReference type="PROSITE" id="PS51419">
    <property type="entry name" value="RAB"/>
    <property type="match status" value="1"/>
</dbReference>
<dbReference type="InterPro" id="IPR001806">
    <property type="entry name" value="Small_GTPase"/>
</dbReference>
<protein>
    <submittedName>
        <fullName evidence="2">Rab11</fullName>
    </submittedName>
</protein>
<dbReference type="PRINTS" id="PR00449">
    <property type="entry name" value="RASTRNSFRMNG"/>
</dbReference>
<evidence type="ECO:0000313" key="3">
    <source>
        <dbReference type="Proteomes" id="UP001642409"/>
    </source>
</evidence>
<evidence type="ECO:0000313" key="2">
    <source>
        <dbReference type="EMBL" id="CAL5978814.1"/>
    </source>
</evidence>
<dbReference type="SUPFAM" id="SSF52540">
    <property type="entry name" value="P-loop containing nucleoside triphosphate hydrolases"/>
    <property type="match status" value="1"/>
</dbReference>
<dbReference type="NCBIfam" id="TIGR00231">
    <property type="entry name" value="small_GTP"/>
    <property type="match status" value="1"/>
</dbReference>
<sequence>MIEDIKLTIIGDTQVGKTSIALRYVDDTFHNNIVSTNGGQFLRKSISVDGKVMRFQIWDTAGQERFRSLASLYYRTALAVVIVFDVTRQQTYNDLDYWVHEVRTKGDPNAVIAIVGNKIDAGQRTISKEQALLYATSEKIKYFETSALTGYGINEVFGYLAQRCIDLKQQKCDSVDKKKLKPTKRRLKLEIYDDRRLKRLQIQS</sequence>
<dbReference type="SMART" id="SM00173">
    <property type="entry name" value="RAS"/>
    <property type="match status" value="1"/>
</dbReference>
<comment type="caution">
    <text evidence="2">The sequence shown here is derived from an EMBL/GenBank/DDBJ whole genome shotgun (WGS) entry which is preliminary data.</text>
</comment>
<dbReference type="Proteomes" id="UP001642409">
    <property type="component" value="Unassembled WGS sequence"/>
</dbReference>
<dbReference type="PANTHER" id="PTHR47978">
    <property type="match status" value="1"/>
</dbReference>
<dbReference type="PROSITE" id="PS51421">
    <property type="entry name" value="RAS"/>
    <property type="match status" value="1"/>
</dbReference>
<name>A0ABP1GW49_9EUKA</name>
<organism evidence="2 3">
    <name type="scientific">Hexamita inflata</name>
    <dbReference type="NCBI Taxonomy" id="28002"/>
    <lineage>
        <taxon>Eukaryota</taxon>
        <taxon>Metamonada</taxon>
        <taxon>Diplomonadida</taxon>
        <taxon>Hexamitidae</taxon>
        <taxon>Hexamitinae</taxon>
        <taxon>Hexamita</taxon>
    </lineage>
</organism>
<dbReference type="SMART" id="SM00174">
    <property type="entry name" value="RHO"/>
    <property type="match status" value="1"/>
</dbReference>
<reference evidence="2 3" key="1">
    <citation type="submission" date="2024-07" db="EMBL/GenBank/DDBJ databases">
        <authorList>
            <person name="Akdeniz Z."/>
        </authorList>
    </citation>
    <scope>NUCLEOTIDE SEQUENCE [LARGE SCALE GENOMIC DNA]</scope>
</reference>
<keyword evidence="3" id="KW-1185">Reference proteome</keyword>
<accession>A0ABP1GW49</accession>
<dbReference type="SMART" id="SM00176">
    <property type="entry name" value="RAN"/>
    <property type="match status" value="1"/>
</dbReference>
<dbReference type="CDD" id="cd00154">
    <property type="entry name" value="Rab"/>
    <property type="match status" value="1"/>
</dbReference>
<proteinExistence type="predicted"/>
<dbReference type="EMBL" id="CAXDID020000009">
    <property type="protein sequence ID" value="CAL5978814.1"/>
    <property type="molecule type" value="Genomic_DNA"/>
</dbReference>
<dbReference type="Gene3D" id="3.40.50.300">
    <property type="entry name" value="P-loop containing nucleotide triphosphate hydrolases"/>
    <property type="match status" value="1"/>
</dbReference>